<organism evidence="1 2">
    <name type="scientific">Choristoneura fumiferana</name>
    <name type="common">Spruce budworm moth</name>
    <name type="synonym">Archips fumiferana</name>
    <dbReference type="NCBI Taxonomy" id="7141"/>
    <lineage>
        <taxon>Eukaryota</taxon>
        <taxon>Metazoa</taxon>
        <taxon>Ecdysozoa</taxon>
        <taxon>Arthropoda</taxon>
        <taxon>Hexapoda</taxon>
        <taxon>Insecta</taxon>
        <taxon>Pterygota</taxon>
        <taxon>Neoptera</taxon>
        <taxon>Endopterygota</taxon>
        <taxon>Lepidoptera</taxon>
        <taxon>Glossata</taxon>
        <taxon>Ditrysia</taxon>
        <taxon>Tortricoidea</taxon>
        <taxon>Tortricidae</taxon>
        <taxon>Tortricinae</taxon>
        <taxon>Choristoneura</taxon>
    </lineage>
</organism>
<sequence length="165" mass="18286">MFRSGMRPKRRFASTAANISLHIKKLRFNDIGGCVLPAYPPHGTYTVYNKPAAVPGQVYDFAGLTVTCDPGYGVVGSNTTYCFGGNSWPQPMPQCTPGPRVCNELEPHGTEVVPECNRLFYYPGSVLLNMHCVDGTWDHVAVCQPDDIVHLTDNPEELQEYTFRS</sequence>
<dbReference type="EMBL" id="CM046126">
    <property type="protein sequence ID" value="KAI8426721.1"/>
    <property type="molecule type" value="Genomic_DNA"/>
</dbReference>
<name>A0ACC0JRT1_CHOFU</name>
<evidence type="ECO:0000313" key="1">
    <source>
        <dbReference type="EMBL" id="KAI8426721.1"/>
    </source>
</evidence>
<accession>A0ACC0JRT1</accession>
<comment type="caution">
    <text evidence="1">The sequence shown here is derived from an EMBL/GenBank/DDBJ whole genome shotgun (WGS) entry which is preliminary data.</text>
</comment>
<evidence type="ECO:0000313" key="2">
    <source>
        <dbReference type="Proteomes" id="UP001064048"/>
    </source>
</evidence>
<proteinExistence type="predicted"/>
<protein>
    <submittedName>
        <fullName evidence="1">Uncharacterized protein</fullName>
    </submittedName>
</protein>
<reference evidence="1 2" key="1">
    <citation type="journal article" date="2022" name="Genome Biol. Evol.">
        <title>The Spruce Budworm Genome: Reconstructing the Evolutionary History of Antifreeze Proteins.</title>
        <authorList>
            <person name="Beliveau C."/>
            <person name="Gagne P."/>
            <person name="Picq S."/>
            <person name="Vernygora O."/>
            <person name="Keeling C.I."/>
            <person name="Pinkney K."/>
            <person name="Doucet D."/>
            <person name="Wen F."/>
            <person name="Johnston J.S."/>
            <person name="Maaroufi H."/>
            <person name="Boyle B."/>
            <person name="Laroche J."/>
            <person name="Dewar K."/>
            <person name="Juretic N."/>
            <person name="Blackburn G."/>
            <person name="Nisole A."/>
            <person name="Brunet B."/>
            <person name="Brandao M."/>
            <person name="Lumley L."/>
            <person name="Duan J."/>
            <person name="Quan G."/>
            <person name="Lucarotti C.J."/>
            <person name="Roe A.D."/>
            <person name="Sperling F.A.H."/>
            <person name="Levesque R.C."/>
            <person name="Cusson M."/>
        </authorList>
    </citation>
    <scope>NUCLEOTIDE SEQUENCE [LARGE SCALE GENOMIC DNA]</scope>
    <source>
        <strain evidence="1">Glfc:IPQL:Cfum</strain>
    </source>
</reference>
<keyword evidence="2" id="KW-1185">Reference proteome</keyword>
<gene>
    <name evidence="1" type="ORF">MSG28_014423</name>
</gene>
<dbReference type="Proteomes" id="UP001064048">
    <property type="component" value="Chromosome 26"/>
</dbReference>